<dbReference type="PANTHER" id="PTHR43489:SF6">
    <property type="entry name" value="HYDROXYPYRUVATE ISOMERASE-RELATED"/>
    <property type="match status" value="1"/>
</dbReference>
<dbReference type="KEGG" id="apln:108744144"/>
<organism evidence="10 11">
    <name type="scientific">Agrilus planipennis</name>
    <name type="common">Emerald ash borer</name>
    <name type="synonym">Agrilus marcopoli</name>
    <dbReference type="NCBI Taxonomy" id="224129"/>
    <lineage>
        <taxon>Eukaryota</taxon>
        <taxon>Metazoa</taxon>
        <taxon>Ecdysozoa</taxon>
        <taxon>Arthropoda</taxon>
        <taxon>Hexapoda</taxon>
        <taxon>Insecta</taxon>
        <taxon>Pterygota</taxon>
        <taxon>Neoptera</taxon>
        <taxon>Endopterygota</taxon>
        <taxon>Coleoptera</taxon>
        <taxon>Polyphaga</taxon>
        <taxon>Elateriformia</taxon>
        <taxon>Buprestoidea</taxon>
        <taxon>Buprestidae</taxon>
        <taxon>Agrilinae</taxon>
        <taxon>Agrilus</taxon>
    </lineage>
</organism>
<evidence type="ECO:0000256" key="5">
    <source>
        <dbReference type="ARBA" id="ARBA00017985"/>
    </source>
</evidence>
<evidence type="ECO:0000256" key="7">
    <source>
        <dbReference type="PIRNR" id="PIRNR006241"/>
    </source>
</evidence>
<evidence type="ECO:0000256" key="6">
    <source>
        <dbReference type="ARBA" id="ARBA00023235"/>
    </source>
</evidence>
<dbReference type="InterPro" id="IPR013022">
    <property type="entry name" value="Xyl_isomerase-like_TIM-brl"/>
</dbReference>
<dbReference type="Pfam" id="PF01261">
    <property type="entry name" value="AP_endonuc_2"/>
    <property type="match status" value="1"/>
</dbReference>
<comment type="catalytic activity">
    <reaction evidence="1 7">
        <text>3-hydroxypyruvate = 2-hydroxy-3-oxopropanoate</text>
        <dbReference type="Rhea" id="RHEA:11952"/>
        <dbReference type="ChEBI" id="CHEBI:17180"/>
        <dbReference type="ChEBI" id="CHEBI:57978"/>
        <dbReference type="EC" id="5.3.1.22"/>
    </reaction>
</comment>
<dbReference type="GO" id="GO:0008903">
    <property type="term" value="F:hydroxypyruvate isomerase activity"/>
    <property type="evidence" value="ECO:0007669"/>
    <property type="project" value="UniProtKB-EC"/>
</dbReference>
<evidence type="ECO:0000313" key="11">
    <source>
        <dbReference type="RefSeq" id="XP_018335269.1"/>
    </source>
</evidence>
<evidence type="ECO:0000256" key="2">
    <source>
        <dbReference type="ARBA" id="ARBA00002968"/>
    </source>
</evidence>
<dbReference type="OrthoDB" id="4214675at2759"/>
<dbReference type="PANTHER" id="PTHR43489">
    <property type="entry name" value="ISOMERASE"/>
    <property type="match status" value="1"/>
</dbReference>
<sequence length="261" mass="29547">MPKFSAHLGYLFPNVPFLQRHKLAKAAGFQAVEGGIPDNISIQEITKVVKEAGVYQHHFDDFRGDLSKGEFGFAALPGQEEKFKEYLLKSLEYAKALNSKVIHVAAGYVTEPITVKHHDTYVKNLRESLPLFEKAGIVAVLEPITKNTRPLYYMRSIQRALSVIRAINSPYLKLELDIFHAQQIQGDLTTLIRDSIDDIGHIQVAQVPSRNEPDTPGEIDYKYVFDLIDHVGYKGYVGLEYHPVGDTVEGLKWIKKWGYSF</sequence>
<dbReference type="EC" id="5.3.1.22" evidence="4 7"/>
<dbReference type="GeneID" id="108744144"/>
<dbReference type="PIRSF" id="PIRSF006241">
    <property type="entry name" value="HyI"/>
    <property type="match status" value="1"/>
</dbReference>
<protein>
    <recommendedName>
        <fullName evidence="5 7">Putative hydroxypyruvate isomerase</fullName>
        <ecNumber evidence="4 7">5.3.1.22</ecNumber>
    </recommendedName>
</protein>
<dbReference type="GO" id="GO:0046487">
    <property type="term" value="P:glyoxylate metabolic process"/>
    <property type="evidence" value="ECO:0007669"/>
    <property type="project" value="TreeGrafter"/>
</dbReference>
<dbReference type="FunFam" id="3.20.20.150:FF:000007">
    <property type="entry name" value="Hydroxypyruvate isomerase"/>
    <property type="match status" value="1"/>
</dbReference>
<dbReference type="Proteomes" id="UP000192223">
    <property type="component" value="Unplaced"/>
</dbReference>
<reference evidence="11" key="1">
    <citation type="submission" date="2025-08" db="UniProtKB">
        <authorList>
            <consortium name="RefSeq"/>
        </authorList>
    </citation>
    <scope>IDENTIFICATION</scope>
    <source>
        <tissue evidence="11">Entire body</tissue>
    </source>
</reference>
<comment type="function">
    <text evidence="2 7">Catalyzes the reversible isomerization between hydroxypyruvate and 2-hydroxy-3-oxopropanoate (also termed tartronate semialdehyde).</text>
</comment>
<dbReference type="InterPro" id="IPR026040">
    <property type="entry name" value="HyI-like"/>
</dbReference>
<accession>A0A1W4XH01</accession>
<evidence type="ECO:0000256" key="8">
    <source>
        <dbReference type="PIRSR" id="PIRSR006241-50"/>
    </source>
</evidence>
<feature type="active site" description="Proton donor/acceptor" evidence="8">
    <location>
        <position position="240"/>
    </location>
</feature>
<comment type="similarity">
    <text evidence="3 7">Belongs to the hyi family.</text>
</comment>
<evidence type="ECO:0000313" key="10">
    <source>
        <dbReference type="Proteomes" id="UP000192223"/>
    </source>
</evidence>
<dbReference type="STRING" id="224129.A0A1W4XH01"/>
<dbReference type="AlphaFoldDB" id="A0A1W4XH01"/>
<keyword evidence="6 7" id="KW-0413">Isomerase</keyword>
<proteinExistence type="inferred from homology"/>
<evidence type="ECO:0000256" key="4">
    <source>
        <dbReference type="ARBA" id="ARBA00012570"/>
    </source>
</evidence>
<feature type="domain" description="Xylose isomerase-like TIM barrel" evidence="9">
    <location>
        <begin position="23"/>
        <end position="256"/>
    </location>
</feature>
<dbReference type="InterPro" id="IPR036237">
    <property type="entry name" value="Xyl_isomerase-like_sf"/>
</dbReference>
<feature type="active site" description="Proton donor/acceptor" evidence="8">
    <location>
        <position position="142"/>
    </location>
</feature>
<evidence type="ECO:0000259" key="9">
    <source>
        <dbReference type="Pfam" id="PF01261"/>
    </source>
</evidence>
<gene>
    <name evidence="11" type="primary">LOC108744144</name>
</gene>
<dbReference type="RefSeq" id="XP_018335269.1">
    <property type="nucleotide sequence ID" value="XM_018479767.2"/>
</dbReference>
<dbReference type="InterPro" id="IPR050417">
    <property type="entry name" value="Sugar_Epim/Isomerase"/>
</dbReference>
<dbReference type="InParanoid" id="A0A1W4XH01"/>
<dbReference type="SUPFAM" id="SSF51658">
    <property type="entry name" value="Xylose isomerase-like"/>
    <property type="match status" value="1"/>
</dbReference>
<evidence type="ECO:0000256" key="1">
    <source>
        <dbReference type="ARBA" id="ARBA00000476"/>
    </source>
</evidence>
<evidence type="ECO:0000256" key="3">
    <source>
        <dbReference type="ARBA" id="ARBA00005962"/>
    </source>
</evidence>
<dbReference type="FunCoup" id="A0A1W4XH01">
    <property type="interactions" value="38"/>
</dbReference>
<dbReference type="Gene3D" id="3.20.20.150">
    <property type="entry name" value="Divalent-metal-dependent TIM barrel enzymes"/>
    <property type="match status" value="1"/>
</dbReference>
<keyword evidence="10" id="KW-1185">Reference proteome</keyword>
<name>A0A1W4XH01_AGRPL</name>